<evidence type="ECO:0000256" key="1">
    <source>
        <dbReference type="SAM" id="MobiDB-lite"/>
    </source>
</evidence>
<reference evidence="2" key="1">
    <citation type="submission" date="2014-09" db="EMBL/GenBank/DDBJ databases">
        <authorList>
            <person name="Magalhaes I.L.F."/>
            <person name="Oliveira U."/>
            <person name="Santos F.R."/>
            <person name="Vidigal T.H.D.A."/>
            <person name="Brescovit A.D."/>
            <person name="Santos A.J."/>
        </authorList>
    </citation>
    <scope>NUCLEOTIDE SEQUENCE</scope>
    <source>
        <tissue evidence="2">Shoot tissue taken approximately 20 cm above the soil surface</tissue>
    </source>
</reference>
<feature type="region of interest" description="Disordered" evidence="1">
    <location>
        <begin position="17"/>
        <end position="40"/>
    </location>
</feature>
<evidence type="ECO:0000313" key="2">
    <source>
        <dbReference type="EMBL" id="JAE23717.1"/>
    </source>
</evidence>
<name>A0A0A9GGW4_ARUDO</name>
<organism evidence="2">
    <name type="scientific">Arundo donax</name>
    <name type="common">Giant reed</name>
    <name type="synonym">Donax arundinaceus</name>
    <dbReference type="NCBI Taxonomy" id="35708"/>
    <lineage>
        <taxon>Eukaryota</taxon>
        <taxon>Viridiplantae</taxon>
        <taxon>Streptophyta</taxon>
        <taxon>Embryophyta</taxon>
        <taxon>Tracheophyta</taxon>
        <taxon>Spermatophyta</taxon>
        <taxon>Magnoliopsida</taxon>
        <taxon>Liliopsida</taxon>
        <taxon>Poales</taxon>
        <taxon>Poaceae</taxon>
        <taxon>PACMAD clade</taxon>
        <taxon>Arundinoideae</taxon>
        <taxon>Arundineae</taxon>
        <taxon>Arundo</taxon>
    </lineage>
</organism>
<reference evidence="2" key="2">
    <citation type="journal article" date="2015" name="Data Brief">
        <title>Shoot transcriptome of the giant reed, Arundo donax.</title>
        <authorList>
            <person name="Barrero R.A."/>
            <person name="Guerrero F.D."/>
            <person name="Moolhuijzen P."/>
            <person name="Goolsby J.A."/>
            <person name="Tidwell J."/>
            <person name="Bellgard S.E."/>
            <person name="Bellgard M.I."/>
        </authorList>
    </citation>
    <scope>NUCLEOTIDE SEQUENCE</scope>
    <source>
        <tissue evidence="2">Shoot tissue taken approximately 20 cm above the soil surface</tissue>
    </source>
</reference>
<protein>
    <submittedName>
        <fullName evidence="2">Uncharacterized protein</fullName>
    </submittedName>
</protein>
<sequence length="40" mass="4408">MQRYPYSQVLQQVDGPEGLKLKEGSPYIHHSHIGGTDAVA</sequence>
<dbReference type="EMBL" id="GBRH01174179">
    <property type="protein sequence ID" value="JAE23717.1"/>
    <property type="molecule type" value="Transcribed_RNA"/>
</dbReference>
<accession>A0A0A9GGW4</accession>
<proteinExistence type="predicted"/>
<dbReference type="AlphaFoldDB" id="A0A0A9GGW4"/>